<feature type="compositionally biased region" description="Polar residues" evidence="4">
    <location>
        <begin position="627"/>
        <end position="636"/>
    </location>
</feature>
<keyword evidence="7" id="KW-1185">Reference proteome</keyword>
<sequence>MSSPSATQPTQESQGDSSYILRLAQGGSAPSVHVSAGGTPGAATSHSNSYVETTDHTNPNDAAELNAFINYDSCGDDDGESLSQPRVRVVHYGLLASTQDQLQDSQQPSLLQESPVLAHEGGGSSSSANPLSHTRTANINSSAQPVLQSHPIPPPTPSATPTASLASLPCPPLPKPASPIPSMARRNQPPPSPSSLSQDSFSGRPVSKGPVQRARTDAAKGAQMSEAGKGKGRVYDDELMLNGSSLEDGTEGESQETNVSASSKPSSSARKLPRFHTSSPPPPAQPRPAVLVASTPTNSTTSHEKSLEDSFPSSGVFSKDKPLFLEATQIQSQAEVDFPSSSVLFPSSPEKGFGAPGLFLPPTQIEATQADGPRPRTPPGPSTSALFAPTQLESPLGQPPRHFPPPRFVTPNPRAPAQANTTLPPSDSSLSFRPLLGAPLFSLSNIANLPSPDARPPTAVPNVPSSPMSSNLGNLGNPTPKPTKPKPISGKDSNADASIVANSMPSSSMQPPPRSAPKASKPADRSSESPPSSIVAASEDDMNVTRDEGDKPSASASRKVSGEQRAISPELGAVEDSSQAVPLMLQMQEAIAQEKVKVKGKGKGKEREREKEPEKVATGKGKGKTPVASQGSNVSGRSKKSAAAAASAAEVAQAPAATVITPAKRKRGVSRAATEGPSPALTSASKVSKAAAFGSKKRGRLRRRMIIPDDTDDEMDVSPQKGDHGDDEDRVSPSPGPPLPSTSTNKKRKRSVSVAPSTASRASKRPNATPDFQPIRVFCAWNTTHHFPGAVKWSNSSRTKFFVEFDDGDSLADVPIEKLRKGELRIGDRVQMGRERAVVVDVSSWNEAKDEDRSVEVDIEAPSGRVKRIRATGKQFAIRSSEIAQEWKLRAFKVEELTVPIGNPDCKPVSAKVKQESKKRRRSLTVAPSSAKARTAPVFHNHPRHENSQYFSKKAFVITLPTIVEKEPSTDAEGKGGEKAPKDKSAKGKAAVKKEPSVEPKVKLTKAELTEEIQRLGGLVVDSWDDLYTVPVTGVKGKRGTYECRWEDVQWKDGGDIEEVLLVAETACQTAKYMMALALGIPCVSAEWVQHVVNGYDVDWRPFLLSAGKSKWLNVECSQWINPRWGRDPEFPQKVLDSDIVRKPFTDLSLLFLVKKDGPVKERSVVPSFACAAGASRVEIATSLTGASLAPSEFDYVVVADTESKAALAEEVKSHGAMCVDVAWVKQCVIMGTLQPVESS</sequence>
<feature type="region of interest" description="Disordered" evidence="4">
    <location>
        <begin position="967"/>
        <end position="997"/>
    </location>
</feature>
<accession>A0A067MWR8</accession>
<dbReference type="PANTHER" id="PTHR15321">
    <property type="entry name" value="TUMOR SUPPRESSOR P53-BINDING PROTEIN 1"/>
    <property type="match status" value="1"/>
</dbReference>
<evidence type="ECO:0000259" key="5">
    <source>
        <dbReference type="PROSITE" id="PS50172"/>
    </source>
</evidence>
<dbReference type="GO" id="GO:0000077">
    <property type="term" value="P:DNA damage checkpoint signaling"/>
    <property type="evidence" value="ECO:0007669"/>
    <property type="project" value="TreeGrafter"/>
</dbReference>
<dbReference type="GO" id="GO:0042393">
    <property type="term" value="F:histone binding"/>
    <property type="evidence" value="ECO:0007669"/>
    <property type="project" value="TreeGrafter"/>
</dbReference>
<dbReference type="SUPFAM" id="SSF52113">
    <property type="entry name" value="BRCT domain"/>
    <property type="match status" value="2"/>
</dbReference>
<evidence type="ECO:0000256" key="1">
    <source>
        <dbReference type="ARBA" id="ARBA00004123"/>
    </source>
</evidence>
<dbReference type="InterPro" id="IPR036420">
    <property type="entry name" value="BRCT_dom_sf"/>
</dbReference>
<dbReference type="Gene3D" id="3.40.50.10190">
    <property type="entry name" value="BRCT domain"/>
    <property type="match status" value="2"/>
</dbReference>
<dbReference type="HOGENOM" id="CLU_266780_0_0_1"/>
<evidence type="ECO:0000313" key="7">
    <source>
        <dbReference type="Proteomes" id="UP000027195"/>
    </source>
</evidence>
<dbReference type="InParanoid" id="A0A067MWR8"/>
<dbReference type="Pfam" id="PF08605">
    <property type="entry name" value="Rad9_Rad53_bind"/>
    <property type="match status" value="1"/>
</dbReference>
<feature type="compositionally biased region" description="Pro residues" evidence="4">
    <location>
        <begin position="169"/>
        <end position="179"/>
    </location>
</feature>
<dbReference type="CDD" id="cd17724">
    <property type="entry name" value="BRCT_p53bp1_rpt2"/>
    <property type="match status" value="1"/>
</dbReference>
<dbReference type="InterPro" id="IPR047252">
    <property type="entry name" value="TP53BP1-like"/>
</dbReference>
<feature type="compositionally biased region" description="Polar residues" evidence="4">
    <location>
        <begin position="42"/>
        <end position="60"/>
    </location>
</feature>
<feature type="region of interest" description="Disordered" evidence="4">
    <location>
        <begin position="908"/>
        <end position="935"/>
    </location>
</feature>
<feature type="compositionally biased region" description="Pro residues" evidence="4">
    <location>
        <begin position="397"/>
        <end position="408"/>
    </location>
</feature>
<organism evidence="6 7">
    <name type="scientific">Botryobasidium botryosum (strain FD-172 SS1)</name>
    <dbReference type="NCBI Taxonomy" id="930990"/>
    <lineage>
        <taxon>Eukaryota</taxon>
        <taxon>Fungi</taxon>
        <taxon>Dikarya</taxon>
        <taxon>Basidiomycota</taxon>
        <taxon>Agaricomycotina</taxon>
        <taxon>Agaricomycetes</taxon>
        <taxon>Cantharellales</taxon>
        <taxon>Botryobasidiaceae</taxon>
        <taxon>Botryobasidium</taxon>
    </lineage>
</organism>
<feature type="domain" description="BRCT" evidence="5">
    <location>
        <begin position="1140"/>
        <end position="1240"/>
    </location>
</feature>
<feature type="compositionally biased region" description="Low complexity" evidence="4">
    <location>
        <begin position="260"/>
        <end position="270"/>
    </location>
</feature>
<evidence type="ECO:0000256" key="3">
    <source>
        <dbReference type="ARBA" id="ARBA00023242"/>
    </source>
</evidence>
<evidence type="ECO:0000256" key="2">
    <source>
        <dbReference type="ARBA" id="ARBA00022763"/>
    </source>
</evidence>
<feature type="compositionally biased region" description="Polar residues" evidence="4">
    <location>
        <begin position="418"/>
        <end position="431"/>
    </location>
</feature>
<proteinExistence type="predicted"/>
<feature type="compositionally biased region" description="Basic residues" evidence="4">
    <location>
        <begin position="695"/>
        <end position="705"/>
    </location>
</feature>
<feature type="region of interest" description="Disordered" evidence="4">
    <location>
        <begin position="341"/>
        <end position="579"/>
    </location>
</feature>
<dbReference type="CDD" id="cd17745">
    <property type="entry name" value="BRCT_p53bp1_rpt1"/>
    <property type="match status" value="1"/>
</dbReference>
<dbReference type="GO" id="GO:0045944">
    <property type="term" value="P:positive regulation of transcription by RNA polymerase II"/>
    <property type="evidence" value="ECO:0007669"/>
    <property type="project" value="TreeGrafter"/>
</dbReference>
<gene>
    <name evidence="6" type="ORF">BOTBODRAFT_27479</name>
</gene>
<feature type="compositionally biased region" description="Basic and acidic residues" evidence="4">
    <location>
        <begin position="593"/>
        <end position="617"/>
    </location>
</feature>
<dbReference type="OrthoDB" id="129353at2759"/>
<name>A0A067MWR8_BOTB1</name>
<feature type="region of interest" description="Disordered" evidence="4">
    <location>
        <begin position="99"/>
        <end position="315"/>
    </location>
</feature>
<feature type="compositionally biased region" description="Low complexity" evidence="4">
    <location>
        <begin position="159"/>
        <end position="168"/>
    </location>
</feature>
<dbReference type="PANTHER" id="PTHR15321:SF3">
    <property type="entry name" value="TP53-BINDING PROTEIN 1"/>
    <property type="match status" value="1"/>
</dbReference>
<dbReference type="InterPro" id="IPR001357">
    <property type="entry name" value="BRCT_dom"/>
</dbReference>
<dbReference type="InterPro" id="IPR047249">
    <property type="entry name" value="BRCT_p53bp1-like_rpt1"/>
</dbReference>
<dbReference type="AlphaFoldDB" id="A0A067MWR8"/>
<feature type="region of interest" description="Disordered" evidence="4">
    <location>
        <begin position="24"/>
        <end position="62"/>
    </location>
</feature>
<feature type="compositionally biased region" description="Low complexity" evidence="4">
    <location>
        <begin position="99"/>
        <end position="117"/>
    </location>
</feature>
<feature type="compositionally biased region" description="Low complexity" evidence="4">
    <location>
        <begin position="460"/>
        <end position="471"/>
    </location>
</feature>
<evidence type="ECO:0000313" key="6">
    <source>
        <dbReference type="EMBL" id="KDQ20059.1"/>
    </source>
</evidence>
<keyword evidence="3" id="KW-0539">Nucleus</keyword>
<feature type="compositionally biased region" description="Low complexity" evidence="4">
    <location>
        <begin position="642"/>
        <end position="657"/>
    </location>
</feature>
<reference evidence="7" key="1">
    <citation type="journal article" date="2014" name="Proc. Natl. Acad. Sci. U.S.A.">
        <title>Extensive sampling of basidiomycete genomes demonstrates inadequacy of the white-rot/brown-rot paradigm for wood decay fungi.</title>
        <authorList>
            <person name="Riley R."/>
            <person name="Salamov A.A."/>
            <person name="Brown D.W."/>
            <person name="Nagy L.G."/>
            <person name="Floudas D."/>
            <person name="Held B.W."/>
            <person name="Levasseur A."/>
            <person name="Lombard V."/>
            <person name="Morin E."/>
            <person name="Otillar R."/>
            <person name="Lindquist E.A."/>
            <person name="Sun H."/>
            <person name="LaButti K.M."/>
            <person name="Schmutz J."/>
            <person name="Jabbour D."/>
            <person name="Luo H."/>
            <person name="Baker S.E."/>
            <person name="Pisabarro A.G."/>
            <person name="Walton J.D."/>
            <person name="Blanchette R.A."/>
            <person name="Henrissat B."/>
            <person name="Martin F."/>
            <person name="Cullen D."/>
            <person name="Hibbett D.S."/>
            <person name="Grigoriev I.V."/>
        </authorList>
    </citation>
    <scope>NUCLEOTIDE SEQUENCE [LARGE SCALE GENOMIC DNA]</scope>
    <source>
        <strain evidence="7">FD-172 SS1</strain>
    </source>
</reference>
<keyword evidence="2" id="KW-0227">DNA damage</keyword>
<dbReference type="InterPro" id="IPR013914">
    <property type="entry name" value="Rad9_Rad53-bd_dom_fun"/>
</dbReference>
<dbReference type="PROSITE" id="PS50172">
    <property type="entry name" value="BRCT"/>
    <property type="match status" value="1"/>
</dbReference>
<dbReference type="Proteomes" id="UP000027195">
    <property type="component" value="Unassembled WGS sequence"/>
</dbReference>
<protein>
    <recommendedName>
        <fullName evidence="5">BRCT domain-containing protein</fullName>
    </recommendedName>
</protein>
<dbReference type="GO" id="GO:0005634">
    <property type="term" value="C:nucleus"/>
    <property type="evidence" value="ECO:0007669"/>
    <property type="project" value="UniProtKB-SubCell"/>
</dbReference>
<dbReference type="STRING" id="930990.A0A067MWR8"/>
<dbReference type="InterPro" id="IPR047250">
    <property type="entry name" value="BRCT_p53bp1-like_rpt2"/>
</dbReference>
<feature type="region of interest" description="Disordered" evidence="4">
    <location>
        <begin position="593"/>
        <end position="769"/>
    </location>
</feature>
<evidence type="ECO:0000256" key="4">
    <source>
        <dbReference type="SAM" id="MobiDB-lite"/>
    </source>
</evidence>
<feature type="compositionally biased region" description="Polar residues" evidence="4">
    <location>
        <begin position="125"/>
        <end position="147"/>
    </location>
</feature>
<dbReference type="EMBL" id="KL198018">
    <property type="protein sequence ID" value="KDQ20059.1"/>
    <property type="molecule type" value="Genomic_DNA"/>
</dbReference>
<comment type="subcellular location">
    <subcellularLocation>
        <location evidence="1">Nucleus</location>
    </subcellularLocation>
</comment>